<evidence type="ECO:0000313" key="10">
    <source>
        <dbReference type="EnsemblMetazoa" id="AMEC016408-PA"/>
    </source>
</evidence>
<evidence type="ECO:0000256" key="1">
    <source>
        <dbReference type="ARBA" id="ARBA00022723"/>
    </source>
</evidence>
<reference evidence="10" key="2">
    <citation type="submission" date="2020-05" db="UniProtKB">
        <authorList>
            <consortium name="EnsemblMetazoa"/>
        </authorList>
    </citation>
    <scope>IDENTIFICATION</scope>
    <source>
        <strain evidence="10">CM1001059</strain>
    </source>
</reference>
<keyword evidence="1" id="KW-0479">Metal-binding</keyword>
<organism evidence="10 11">
    <name type="scientific">Anopheles melas</name>
    <dbReference type="NCBI Taxonomy" id="34690"/>
    <lineage>
        <taxon>Eukaryota</taxon>
        <taxon>Metazoa</taxon>
        <taxon>Ecdysozoa</taxon>
        <taxon>Arthropoda</taxon>
        <taxon>Hexapoda</taxon>
        <taxon>Insecta</taxon>
        <taxon>Pterygota</taxon>
        <taxon>Neoptera</taxon>
        <taxon>Endopterygota</taxon>
        <taxon>Diptera</taxon>
        <taxon>Nematocera</taxon>
        <taxon>Culicoidea</taxon>
        <taxon>Culicidae</taxon>
        <taxon>Anophelinae</taxon>
        <taxon>Anopheles</taxon>
    </lineage>
</organism>
<evidence type="ECO:0000256" key="3">
    <source>
        <dbReference type="ARBA" id="ARBA00022771"/>
    </source>
</evidence>
<dbReference type="VEuPathDB" id="VectorBase:AMEC016408"/>
<dbReference type="PANTHER" id="PTHR24388:SF53">
    <property type="entry name" value="CHORION TRANSCRIPTION FACTOR CF2-RELATED"/>
    <property type="match status" value="1"/>
</dbReference>
<accession>A0A182U9J3</accession>
<dbReference type="Proteomes" id="UP000075902">
    <property type="component" value="Unassembled WGS sequence"/>
</dbReference>
<protein>
    <recommendedName>
        <fullName evidence="9">C2H2-type domain-containing protein</fullName>
    </recommendedName>
</protein>
<dbReference type="InterPro" id="IPR013087">
    <property type="entry name" value="Znf_C2H2_type"/>
</dbReference>
<proteinExistence type="inferred from homology"/>
<dbReference type="SMART" id="SM00355">
    <property type="entry name" value="ZnF_C2H2"/>
    <property type="match status" value="3"/>
</dbReference>
<evidence type="ECO:0000256" key="4">
    <source>
        <dbReference type="ARBA" id="ARBA00022833"/>
    </source>
</evidence>
<dbReference type="GO" id="GO:0000981">
    <property type="term" value="F:DNA-binding transcription factor activity, RNA polymerase II-specific"/>
    <property type="evidence" value="ECO:0007669"/>
    <property type="project" value="TreeGrafter"/>
</dbReference>
<dbReference type="InterPro" id="IPR036236">
    <property type="entry name" value="Znf_C2H2_sf"/>
</dbReference>
<dbReference type="GO" id="GO:0005634">
    <property type="term" value="C:nucleus"/>
    <property type="evidence" value="ECO:0007669"/>
    <property type="project" value="UniProtKB-ARBA"/>
</dbReference>
<dbReference type="PROSITE" id="PS50157">
    <property type="entry name" value="ZINC_FINGER_C2H2_2"/>
    <property type="match status" value="2"/>
</dbReference>
<feature type="region of interest" description="Disordered" evidence="8">
    <location>
        <begin position="72"/>
        <end position="97"/>
    </location>
</feature>
<evidence type="ECO:0000256" key="2">
    <source>
        <dbReference type="ARBA" id="ARBA00022737"/>
    </source>
</evidence>
<sequence>DKCGKRFTHLELLGQHALQHVRQNKPHKCEHCPKQFCHPMDLRRHQYRHTGALPYLCAICRKGFTRRDHLQAHEQTHRNKRHKRAWGQSEEMEEEQQQQLRQRDLLVGCAKGQEGAILGEILV</sequence>
<dbReference type="PANTHER" id="PTHR24388">
    <property type="entry name" value="ZINC FINGER PROTEIN"/>
    <property type="match status" value="1"/>
</dbReference>
<evidence type="ECO:0000313" key="11">
    <source>
        <dbReference type="Proteomes" id="UP000075902"/>
    </source>
</evidence>
<evidence type="ECO:0000259" key="9">
    <source>
        <dbReference type="PROSITE" id="PS50157"/>
    </source>
</evidence>
<feature type="domain" description="C2H2-type" evidence="9">
    <location>
        <begin position="27"/>
        <end position="54"/>
    </location>
</feature>
<dbReference type="EnsemblMetazoa" id="AMEC016408-RA">
    <property type="protein sequence ID" value="AMEC016408-PA"/>
    <property type="gene ID" value="AMEC016408"/>
</dbReference>
<name>A0A182U9J3_9DIPT</name>
<dbReference type="PROSITE" id="PS00028">
    <property type="entry name" value="ZINC_FINGER_C2H2_1"/>
    <property type="match status" value="2"/>
</dbReference>
<dbReference type="AlphaFoldDB" id="A0A182U9J3"/>
<keyword evidence="2" id="KW-0677">Repeat</keyword>
<evidence type="ECO:0000256" key="8">
    <source>
        <dbReference type="SAM" id="MobiDB-lite"/>
    </source>
</evidence>
<reference evidence="11" key="1">
    <citation type="submission" date="2014-01" db="EMBL/GenBank/DDBJ databases">
        <title>The Genome Sequence of Anopheles melas CM1001059_A (V2).</title>
        <authorList>
            <consortium name="The Broad Institute Genomics Platform"/>
            <person name="Neafsey D.E."/>
            <person name="Besansky N."/>
            <person name="Howell P."/>
            <person name="Walton C."/>
            <person name="Young S.K."/>
            <person name="Zeng Q."/>
            <person name="Gargeya S."/>
            <person name="Fitzgerald M."/>
            <person name="Haas B."/>
            <person name="Abouelleil A."/>
            <person name="Allen A.W."/>
            <person name="Alvarado L."/>
            <person name="Arachchi H.M."/>
            <person name="Berlin A.M."/>
            <person name="Chapman S.B."/>
            <person name="Gainer-Dewar J."/>
            <person name="Goldberg J."/>
            <person name="Griggs A."/>
            <person name="Gujja S."/>
            <person name="Hansen M."/>
            <person name="Howarth C."/>
            <person name="Imamovic A."/>
            <person name="Ireland A."/>
            <person name="Larimer J."/>
            <person name="McCowan C."/>
            <person name="Murphy C."/>
            <person name="Pearson M."/>
            <person name="Poon T.W."/>
            <person name="Priest M."/>
            <person name="Roberts A."/>
            <person name="Saif S."/>
            <person name="Shea T."/>
            <person name="Sisk P."/>
            <person name="Sykes S."/>
            <person name="Wortman J."/>
            <person name="Nusbaum C."/>
            <person name="Birren B."/>
        </authorList>
    </citation>
    <scope>NUCLEOTIDE SEQUENCE [LARGE SCALE GENOMIC DNA]</scope>
    <source>
        <strain evidence="11">CM1001059</strain>
    </source>
</reference>
<dbReference type="STRING" id="34690.A0A182U9J3"/>
<feature type="domain" description="C2H2-type" evidence="9">
    <location>
        <begin position="55"/>
        <end position="82"/>
    </location>
</feature>
<evidence type="ECO:0000256" key="7">
    <source>
        <dbReference type="PROSITE-ProRule" id="PRU00042"/>
    </source>
</evidence>
<dbReference type="Gene3D" id="3.30.160.60">
    <property type="entry name" value="Classic Zinc Finger"/>
    <property type="match status" value="2"/>
</dbReference>
<dbReference type="FunFam" id="3.30.160.60:FF:000446">
    <property type="entry name" value="Zinc finger protein"/>
    <property type="match status" value="1"/>
</dbReference>
<dbReference type="Pfam" id="PF00096">
    <property type="entry name" value="zf-C2H2"/>
    <property type="match status" value="2"/>
</dbReference>
<comment type="similarity">
    <text evidence="6">Belongs to the snail C2H2-type zinc-finger protein family.</text>
</comment>
<keyword evidence="11" id="KW-1185">Reference proteome</keyword>
<dbReference type="GO" id="GO:0000978">
    <property type="term" value="F:RNA polymerase II cis-regulatory region sequence-specific DNA binding"/>
    <property type="evidence" value="ECO:0007669"/>
    <property type="project" value="TreeGrafter"/>
</dbReference>
<dbReference type="SUPFAM" id="SSF57667">
    <property type="entry name" value="beta-beta-alpha zinc fingers"/>
    <property type="match status" value="2"/>
</dbReference>
<keyword evidence="3 7" id="KW-0863">Zinc-finger</keyword>
<dbReference type="InterPro" id="IPR050527">
    <property type="entry name" value="Snail/Krueppel_Znf"/>
</dbReference>
<keyword evidence="5" id="KW-0539">Nucleus</keyword>
<keyword evidence="4" id="KW-0862">Zinc</keyword>
<evidence type="ECO:0000256" key="6">
    <source>
        <dbReference type="ARBA" id="ARBA00037948"/>
    </source>
</evidence>
<evidence type="ECO:0000256" key="5">
    <source>
        <dbReference type="ARBA" id="ARBA00023242"/>
    </source>
</evidence>
<dbReference type="GO" id="GO:0008270">
    <property type="term" value="F:zinc ion binding"/>
    <property type="evidence" value="ECO:0007669"/>
    <property type="project" value="UniProtKB-KW"/>
</dbReference>